<sequence>MQVIGGRSSPVALGLTFHALSQIVTGSDRPKDSSPASPRLSFPASISAASLADSFSVLRLLNDSAIDDPRQLSIPAVIDLLSTSSAASVADSFDRSNGLASSSGLKSILFYILS</sequence>
<evidence type="ECO:0000313" key="1">
    <source>
        <dbReference type="EMBL" id="KAA1118681.1"/>
    </source>
</evidence>
<protein>
    <submittedName>
        <fullName evidence="1">Uncharacterized protein</fullName>
    </submittedName>
</protein>
<accession>A0A5B0QZE9</accession>
<dbReference type="AlphaFoldDB" id="A0A5B0QZE9"/>
<keyword evidence="2" id="KW-1185">Reference proteome</keyword>
<dbReference type="Proteomes" id="UP000324748">
    <property type="component" value="Unassembled WGS sequence"/>
</dbReference>
<evidence type="ECO:0000313" key="2">
    <source>
        <dbReference type="Proteomes" id="UP000324748"/>
    </source>
</evidence>
<comment type="caution">
    <text evidence="1">The sequence shown here is derived from an EMBL/GenBank/DDBJ whole genome shotgun (WGS) entry which is preliminary data.</text>
</comment>
<proteinExistence type="predicted"/>
<name>A0A5B0QZE9_PUCGR</name>
<organism evidence="1 2">
    <name type="scientific">Puccinia graminis f. sp. tritici</name>
    <dbReference type="NCBI Taxonomy" id="56615"/>
    <lineage>
        <taxon>Eukaryota</taxon>
        <taxon>Fungi</taxon>
        <taxon>Dikarya</taxon>
        <taxon>Basidiomycota</taxon>
        <taxon>Pucciniomycotina</taxon>
        <taxon>Pucciniomycetes</taxon>
        <taxon>Pucciniales</taxon>
        <taxon>Pucciniaceae</taxon>
        <taxon>Puccinia</taxon>
    </lineage>
</organism>
<reference evidence="1 2" key="1">
    <citation type="submission" date="2019-05" db="EMBL/GenBank/DDBJ databases">
        <title>Emergence of the Ug99 lineage of the wheat stem rust pathogen through somatic hybridization.</title>
        <authorList>
            <person name="Li F."/>
            <person name="Upadhyaya N.M."/>
            <person name="Sperschneider J."/>
            <person name="Matny O."/>
            <person name="Nguyen-Phuc H."/>
            <person name="Mago R."/>
            <person name="Raley C."/>
            <person name="Miller M.E."/>
            <person name="Silverstein K.A.T."/>
            <person name="Henningsen E."/>
            <person name="Hirsch C.D."/>
            <person name="Visser B."/>
            <person name="Pretorius Z.A."/>
            <person name="Steffenson B.J."/>
            <person name="Schwessinger B."/>
            <person name="Dodds P.N."/>
            <person name="Figueroa M."/>
        </authorList>
    </citation>
    <scope>NUCLEOTIDE SEQUENCE [LARGE SCALE GENOMIC DNA]</scope>
    <source>
        <strain evidence="1">21-0</strain>
    </source>
</reference>
<gene>
    <name evidence="1" type="ORF">PGT21_002099</name>
</gene>
<dbReference type="EMBL" id="VSWC01000001">
    <property type="protein sequence ID" value="KAA1118681.1"/>
    <property type="molecule type" value="Genomic_DNA"/>
</dbReference>